<reference evidence="14" key="1">
    <citation type="submission" date="2022-11" db="UniProtKB">
        <authorList>
            <consortium name="WormBaseParasite"/>
        </authorList>
    </citation>
    <scope>IDENTIFICATION</scope>
</reference>
<feature type="transmembrane region" description="Helical" evidence="11">
    <location>
        <begin position="247"/>
        <end position="275"/>
    </location>
</feature>
<dbReference type="PROSITE" id="PS00518">
    <property type="entry name" value="ZF_RING_1"/>
    <property type="match status" value="1"/>
</dbReference>
<name>A0A915ESQ6_9BILA</name>
<evidence type="ECO:0000313" key="14">
    <source>
        <dbReference type="WBParaSite" id="jg9095"/>
    </source>
</evidence>
<feature type="compositionally biased region" description="Polar residues" evidence="10">
    <location>
        <begin position="127"/>
        <end position="138"/>
    </location>
</feature>
<comment type="subcellular location">
    <subcellularLocation>
        <location evidence="1">Membrane</location>
        <topology evidence="1">Multi-pass membrane protein</topology>
    </subcellularLocation>
</comment>
<evidence type="ECO:0000259" key="12">
    <source>
        <dbReference type="PROSITE" id="PS50089"/>
    </source>
</evidence>
<feature type="region of interest" description="Disordered" evidence="10">
    <location>
        <begin position="100"/>
        <end position="138"/>
    </location>
</feature>
<keyword evidence="13" id="KW-1185">Reference proteome</keyword>
<feature type="compositionally biased region" description="Low complexity" evidence="10">
    <location>
        <begin position="175"/>
        <end position="188"/>
    </location>
</feature>
<evidence type="ECO:0000256" key="7">
    <source>
        <dbReference type="ARBA" id="ARBA00022989"/>
    </source>
</evidence>
<evidence type="ECO:0000313" key="13">
    <source>
        <dbReference type="Proteomes" id="UP000887574"/>
    </source>
</evidence>
<keyword evidence="4 9" id="KW-0863">Zinc-finger</keyword>
<dbReference type="InterPro" id="IPR013083">
    <property type="entry name" value="Znf_RING/FYVE/PHD"/>
</dbReference>
<keyword evidence="8 11" id="KW-0472">Membrane</keyword>
<evidence type="ECO:0000256" key="4">
    <source>
        <dbReference type="ARBA" id="ARBA00022771"/>
    </source>
</evidence>
<dbReference type="PANTHER" id="PTHR15860:SF0">
    <property type="entry name" value="LP20373P"/>
    <property type="match status" value="1"/>
</dbReference>
<evidence type="ECO:0000256" key="2">
    <source>
        <dbReference type="ARBA" id="ARBA00022692"/>
    </source>
</evidence>
<feature type="region of interest" description="Disordered" evidence="10">
    <location>
        <begin position="173"/>
        <end position="211"/>
    </location>
</feature>
<keyword evidence="7 11" id="KW-1133">Transmembrane helix</keyword>
<evidence type="ECO:0000256" key="6">
    <source>
        <dbReference type="ARBA" id="ARBA00022833"/>
    </source>
</evidence>
<evidence type="ECO:0000256" key="8">
    <source>
        <dbReference type="ARBA" id="ARBA00023136"/>
    </source>
</evidence>
<dbReference type="SMART" id="SM00184">
    <property type="entry name" value="RING"/>
    <property type="match status" value="1"/>
</dbReference>
<feature type="domain" description="RING-type" evidence="12">
    <location>
        <begin position="452"/>
        <end position="490"/>
    </location>
</feature>
<feature type="transmembrane region" description="Helical" evidence="11">
    <location>
        <begin position="404"/>
        <end position="425"/>
    </location>
</feature>
<dbReference type="GO" id="GO:0008270">
    <property type="term" value="F:zinc ion binding"/>
    <property type="evidence" value="ECO:0007669"/>
    <property type="project" value="UniProtKB-KW"/>
</dbReference>
<evidence type="ECO:0000256" key="10">
    <source>
        <dbReference type="SAM" id="MobiDB-lite"/>
    </source>
</evidence>
<dbReference type="PANTHER" id="PTHR15860">
    <property type="entry name" value="UNCHARACTERIZED RING FINGER-CONTAINING PROTEIN"/>
    <property type="match status" value="1"/>
</dbReference>
<dbReference type="WBParaSite" id="jg9095">
    <property type="protein sequence ID" value="jg9095"/>
    <property type="gene ID" value="jg9095"/>
</dbReference>
<feature type="transmembrane region" description="Helical" evidence="11">
    <location>
        <begin position="379"/>
        <end position="398"/>
    </location>
</feature>
<dbReference type="SUPFAM" id="SSF57850">
    <property type="entry name" value="RING/U-box"/>
    <property type="match status" value="1"/>
</dbReference>
<evidence type="ECO:0000256" key="9">
    <source>
        <dbReference type="PROSITE-ProRule" id="PRU00175"/>
    </source>
</evidence>
<dbReference type="GO" id="GO:0061630">
    <property type="term" value="F:ubiquitin protein ligase activity"/>
    <property type="evidence" value="ECO:0007669"/>
    <property type="project" value="InterPro"/>
</dbReference>
<keyword evidence="5" id="KW-0833">Ubl conjugation pathway</keyword>
<dbReference type="InterPro" id="IPR001841">
    <property type="entry name" value="Znf_RING"/>
</dbReference>
<dbReference type="GO" id="GO:0016020">
    <property type="term" value="C:membrane"/>
    <property type="evidence" value="ECO:0007669"/>
    <property type="project" value="UniProtKB-SubCell"/>
</dbReference>
<proteinExistence type="predicted"/>
<evidence type="ECO:0000256" key="5">
    <source>
        <dbReference type="ARBA" id="ARBA00022786"/>
    </source>
</evidence>
<dbReference type="InterPro" id="IPR044235">
    <property type="entry name" value="RNFT1/2"/>
</dbReference>
<evidence type="ECO:0000256" key="11">
    <source>
        <dbReference type="SAM" id="Phobius"/>
    </source>
</evidence>
<evidence type="ECO:0000256" key="1">
    <source>
        <dbReference type="ARBA" id="ARBA00004141"/>
    </source>
</evidence>
<dbReference type="AlphaFoldDB" id="A0A915ESQ6"/>
<feature type="transmembrane region" description="Helical" evidence="11">
    <location>
        <begin position="334"/>
        <end position="358"/>
    </location>
</feature>
<keyword evidence="2 11" id="KW-0812">Transmembrane</keyword>
<dbReference type="GO" id="GO:1904294">
    <property type="term" value="P:positive regulation of ERAD pathway"/>
    <property type="evidence" value="ECO:0007669"/>
    <property type="project" value="InterPro"/>
</dbReference>
<sequence length="522" mass="58689">MRSTIRLSTVQKYHMNGFNGADPQNNSSWIRSAISSPVVGDIRRAFRERTNPLGIPFLGPRQNSCPTRNNPLEHHDGYQRHMNSTASTSNNAATIIQIESNDHSLDPPVVARNRRRSSASASAAAATNPTPETVLSTGSHGISIVPELGNLAASYWLNAHRNENSSLTAASILPTTTSNGTQTSTTESSGDDNGGGTSSHSDEEESNEGVNHPNITSLRALLRNREAMVHFLWQNFGQFPNLHGLNVLLTGAILVLMLTIRFFFHNFGSCFALVLGFFHYQDATRFARCISGAGDIYFPLANILIRNFIILHVLDKNFILSAATFHDQISMLPNATFFSTIYRVVSTELFIMDIALICKLIVAKIPSVSKPRKRRVYQWIEYTSTLYRFPIPFVQWSAFLNGLVWTMLYSTFKTLVGLTIVWSWFRTTVRLFHYSHLGTMPSVDEMKHAEHCTICYGDFGSPIKLNCNHIFCSDCIRTWLDREVTCPICRATVTKEDNNYRNGNSIFPHTLFKKHCFLFVFQ</sequence>
<accession>A0A915ESQ6</accession>
<keyword evidence="6" id="KW-0862">Zinc</keyword>
<dbReference type="PROSITE" id="PS50089">
    <property type="entry name" value="ZF_RING_2"/>
    <property type="match status" value="1"/>
</dbReference>
<protein>
    <submittedName>
        <fullName evidence="14">RING-type domain-containing protein</fullName>
    </submittedName>
</protein>
<dbReference type="Pfam" id="PF13639">
    <property type="entry name" value="zf-RING_2"/>
    <property type="match status" value="1"/>
</dbReference>
<keyword evidence="3" id="KW-0479">Metal-binding</keyword>
<dbReference type="Gene3D" id="3.30.40.10">
    <property type="entry name" value="Zinc/RING finger domain, C3HC4 (zinc finger)"/>
    <property type="match status" value="1"/>
</dbReference>
<dbReference type="Proteomes" id="UP000887574">
    <property type="component" value="Unplaced"/>
</dbReference>
<dbReference type="InterPro" id="IPR017907">
    <property type="entry name" value="Znf_RING_CS"/>
</dbReference>
<evidence type="ECO:0000256" key="3">
    <source>
        <dbReference type="ARBA" id="ARBA00022723"/>
    </source>
</evidence>
<organism evidence="13 14">
    <name type="scientific">Ditylenchus dipsaci</name>
    <dbReference type="NCBI Taxonomy" id="166011"/>
    <lineage>
        <taxon>Eukaryota</taxon>
        <taxon>Metazoa</taxon>
        <taxon>Ecdysozoa</taxon>
        <taxon>Nematoda</taxon>
        <taxon>Chromadorea</taxon>
        <taxon>Rhabditida</taxon>
        <taxon>Tylenchina</taxon>
        <taxon>Tylenchomorpha</taxon>
        <taxon>Sphaerularioidea</taxon>
        <taxon>Anguinidae</taxon>
        <taxon>Anguininae</taxon>
        <taxon>Ditylenchus</taxon>
    </lineage>
</organism>